<evidence type="ECO:0000313" key="3">
    <source>
        <dbReference type="Proteomes" id="UP000735302"/>
    </source>
</evidence>
<gene>
    <name evidence="2" type="ORF">PoB_003883300</name>
</gene>
<feature type="chain" id="PRO_5043517433" evidence="1">
    <location>
        <begin position="17"/>
        <end position="107"/>
    </location>
</feature>
<dbReference type="AlphaFoldDB" id="A0AAV4B0S0"/>
<evidence type="ECO:0000313" key="2">
    <source>
        <dbReference type="EMBL" id="GFO12328.1"/>
    </source>
</evidence>
<dbReference type="EMBL" id="BLXT01004413">
    <property type="protein sequence ID" value="GFO12328.1"/>
    <property type="molecule type" value="Genomic_DNA"/>
</dbReference>
<evidence type="ECO:0000256" key="1">
    <source>
        <dbReference type="SAM" id="SignalP"/>
    </source>
</evidence>
<reference evidence="2 3" key="1">
    <citation type="journal article" date="2021" name="Elife">
        <title>Chloroplast acquisition without the gene transfer in kleptoplastic sea slugs, Plakobranchus ocellatus.</title>
        <authorList>
            <person name="Maeda T."/>
            <person name="Takahashi S."/>
            <person name="Yoshida T."/>
            <person name="Shimamura S."/>
            <person name="Takaki Y."/>
            <person name="Nagai Y."/>
            <person name="Toyoda A."/>
            <person name="Suzuki Y."/>
            <person name="Arimoto A."/>
            <person name="Ishii H."/>
            <person name="Satoh N."/>
            <person name="Nishiyama T."/>
            <person name="Hasebe M."/>
            <person name="Maruyama T."/>
            <person name="Minagawa J."/>
            <person name="Obokata J."/>
            <person name="Shigenobu S."/>
        </authorList>
    </citation>
    <scope>NUCLEOTIDE SEQUENCE [LARGE SCALE GENOMIC DNA]</scope>
</reference>
<accession>A0AAV4B0S0</accession>
<protein>
    <submittedName>
        <fullName evidence="2">Uncharacterized protein</fullName>
    </submittedName>
</protein>
<keyword evidence="1" id="KW-0732">Signal</keyword>
<name>A0AAV4B0S0_9GAST</name>
<organism evidence="2 3">
    <name type="scientific">Plakobranchus ocellatus</name>
    <dbReference type="NCBI Taxonomy" id="259542"/>
    <lineage>
        <taxon>Eukaryota</taxon>
        <taxon>Metazoa</taxon>
        <taxon>Spiralia</taxon>
        <taxon>Lophotrochozoa</taxon>
        <taxon>Mollusca</taxon>
        <taxon>Gastropoda</taxon>
        <taxon>Heterobranchia</taxon>
        <taxon>Euthyneura</taxon>
        <taxon>Panpulmonata</taxon>
        <taxon>Sacoglossa</taxon>
        <taxon>Placobranchoidea</taxon>
        <taxon>Plakobranchidae</taxon>
        <taxon>Plakobranchus</taxon>
    </lineage>
</organism>
<feature type="signal peptide" evidence="1">
    <location>
        <begin position="1"/>
        <end position="16"/>
    </location>
</feature>
<dbReference type="Proteomes" id="UP000735302">
    <property type="component" value="Unassembled WGS sequence"/>
</dbReference>
<comment type="caution">
    <text evidence="2">The sequence shown here is derived from an EMBL/GenBank/DDBJ whole genome shotgun (WGS) entry which is preliminary data.</text>
</comment>
<keyword evidence="3" id="KW-1185">Reference proteome</keyword>
<sequence>MADMIISIAFLVSASTENVCPVTKGRDTTGTSRTSWTGLSIEILNLLSKALSFTSLPFAVTDGGIYGLYEADGDAFGLVGKYKHRLLSQRIEGSIVNPRRCLQQGCL</sequence>
<proteinExistence type="predicted"/>